<accession>A0A9Q3IGM7</accession>
<name>A0A9Q3IGM7_9BASI</name>
<reference evidence="1" key="1">
    <citation type="submission" date="2021-03" db="EMBL/GenBank/DDBJ databases">
        <title>Draft genome sequence of rust myrtle Austropuccinia psidii MF-1, a brazilian biotype.</title>
        <authorList>
            <person name="Quecine M.C."/>
            <person name="Pachon D.M.R."/>
            <person name="Bonatelli M.L."/>
            <person name="Correr F.H."/>
            <person name="Franceschini L.M."/>
            <person name="Leite T.F."/>
            <person name="Margarido G.R.A."/>
            <person name="Almeida C.A."/>
            <person name="Ferrarezi J.A."/>
            <person name="Labate C.A."/>
        </authorList>
    </citation>
    <scope>NUCLEOTIDE SEQUENCE</scope>
    <source>
        <strain evidence="1">MF-1</strain>
    </source>
</reference>
<protein>
    <submittedName>
        <fullName evidence="1">Uncharacterized protein</fullName>
    </submittedName>
</protein>
<evidence type="ECO:0000313" key="1">
    <source>
        <dbReference type="EMBL" id="MBW0539847.1"/>
    </source>
</evidence>
<organism evidence="1 2">
    <name type="scientific">Austropuccinia psidii MF-1</name>
    <dbReference type="NCBI Taxonomy" id="1389203"/>
    <lineage>
        <taxon>Eukaryota</taxon>
        <taxon>Fungi</taxon>
        <taxon>Dikarya</taxon>
        <taxon>Basidiomycota</taxon>
        <taxon>Pucciniomycotina</taxon>
        <taxon>Pucciniomycetes</taxon>
        <taxon>Pucciniales</taxon>
        <taxon>Sphaerophragmiaceae</taxon>
        <taxon>Austropuccinia</taxon>
    </lineage>
</organism>
<gene>
    <name evidence="1" type="ORF">O181_079562</name>
</gene>
<proteinExistence type="predicted"/>
<comment type="caution">
    <text evidence="1">The sequence shown here is derived from an EMBL/GenBank/DDBJ whole genome shotgun (WGS) entry which is preliminary data.</text>
</comment>
<dbReference type="EMBL" id="AVOT02044496">
    <property type="protein sequence ID" value="MBW0539847.1"/>
    <property type="molecule type" value="Genomic_DNA"/>
</dbReference>
<evidence type="ECO:0000313" key="2">
    <source>
        <dbReference type="Proteomes" id="UP000765509"/>
    </source>
</evidence>
<dbReference type="Proteomes" id="UP000765509">
    <property type="component" value="Unassembled WGS sequence"/>
</dbReference>
<dbReference type="AlphaFoldDB" id="A0A9Q3IGM7"/>
<sequence>MNVSFEDTDIHTHLPQYSDECMDLIHMQDAKMHKTKPARGNSSTDGGSCITNIVINNREAELHLDSGDFCTCVGNNYLGRIYPNWKEILRPIEDIKFRSASQDMHPLGIFKEAMIFPHSAGTIRLTVEFIVMIILLHNMLYLEMITSIVRELILIIIKTDISL</sequence>
<keyword evidence="2" id="KW-1185">Reference proteome</keyword>